<feature type="compositionally biased region" description="Low complexity" evidence="1">
    <location>
        <begin position="15"/>
        <end position="32"/>
    </location>
</feature>
<dbReference type="AlphaFoldDB" id="A0A251XY59"/>
<comment type="caution">
    <text evidence="2">The sequence shown here is derived from an EMBL/GenBank/DDBJ whole genome shotgun (WGS) entry which is preliminary data.</text>
</comment>
<dbReference type="Proteomes" id="UP000195106">
    <property type="component" value="Unassembled WGS sequence"/>
</dbReference>
<feature type="region of interest" description="Disordered" evidence="1">
    <location>
        <begin position="1"/>
        <end position="32"/>
    </location>
</feature>
<protein>
    <submittedName>
        <fullName evidence="2">Uncharacterized protein</fullName>
    </submittedName>
</protein>
<evidence type="ECO:0000313" key="2">
    <source>
        <dbReference type="EMBL" id="OUE10466.1"/>
    </source>
</evidence>
<reference evidence="2 3" key="1">
    <citation type="submission" date="2016-08" db="EMBL/GenBank/DDBJ databases">
        <title>Genome sequence of Clavibacter michiganensis spp. strain CASJ009.</title>
        <authorList>
            <person name="Thapa S.P."/>
            <person name="Coaker G."/>
        </authorList>
    </citation>
    <scope>NUCLEOTIDE SEQUENCE [LARGE SCALE GENOMIC DNA]</scope>
    <source>
        <strain evidence="2">CASJ009</strain>
    </source>
</reference>
<name>A0A251XY59_9MICO</name>
<dbReference type="EMBL" id="MDHJ01000001">
    <property type="protein sequence ID" value="OUE10466.1"/>
    <property type="molecule type" value="Genomic_DNA"/>
</dbReference>
<feature type="region of interest" description="Disordered" evidence="1">
    <location>
        <begin position="46"/>
        <end position="81"/>
    </location>
</feature>
<proteinExistence type="predicted"/>
<accession>A0A251XY59</accession>
<sequence>MVEGERAGASTRYVDPAPAADSPPASASTDRPLAVNVDACRSSRSIAATGLVWNSHRANRPRAAGSSRTRNDVDPGPDGSV</sequence>
<organism evidence="2 3">
    <name type="scientific">Clavibacter michiganensis</name>
    <dbReference type="NCBI Taxonomy" id="28447"/>
    <lineage>
        <taxon>Bacteria</taxon>
        <taxon>Bacillati</taxon>
        <taxon>Actinomycetota</taxon>
        <taxon>Actinomycetes</taxon>
        <taxon>Micrococcales</taxon>
        <taxon>Microbacteriaceae</taxon>
        <taxon>Clavibacter</taxon>
    </lineage>
</organism>
<evidence type="ECO:0000256" key="1">
    <source>
        <dbReference type="SAM" id="MobiDB-lite"/>
    </source>
</evidence>
<gene>
    <name evidence="2" type="ORF">CMsap09_16095</name>
</gene>
<evidence type="ECO:0000313" key="3">
    <source>
        <dbReference type="Proteomes" id="UP000195106"/>
    </source>
</evidence>